<dbReference type="RefSeq" id="WP_217696443.1">
    <property type="nucleotide sequence ID" value="NZ_FTNE01000007.1"/>
</dbReference>
<dbReference type="InterPro" id="IPR019378">
    <property type="entry name" value="GDP-Fuc_O-FucTrfase"/>
</dbReference>
<evidence type="ECO:0000256" key="1">
    <source>
        <dbReference type="ARBA" id="ARBA00022679"/>
    </source>
</evidence>
<name>A0A8G2FG63_ACIRU</name>
<keyword evidence="4" id="KW-1185">Reference proteome</keyword>
<dbReference type="Gene3D" id="3.40.50.11350">
    <property type="match status" value="1"/>
</dbReference>
<dbReference type="AlphaFoldDB" id="A0A8G2FG63"/>
<gene>
    <name evidence="3" type="ORF">SAMN05421828_1076</name>
</gene>
<keyword evidence="2" id="KW-0119">Carbohydrate metabolism</keyword>
<evidence type="ECO:0000256" key="2">
    <source>
        <dbReference type="ARBA" id="ARBA00023277"/>
    </source>
</evidence>
<keyword evidence="1" id="KW-0808">Transferase</keyword>
<evidence type="ECO:0000313" key="3">
    <source>
        <dbReference type="EMBL" id="SIQ61644.1"/>
    </source>
</evidence>
<dbReference type="Pfam" id="PF10250">
    <property type="entry name" value="O-FucT"/>
    <property type="match status" value="1"/>
</dbReference>
<comment type="caution">
    <text evidence="3">The sequence shown here is derived from an EMBL/GenBank/DDBJ whole genome shotgun (WGS) entry which is preliminary data.</text>
</comment>
<sequence length="478" mass="54797">MRSIDTPPPETEVSPPLEYLEVIKHQVSKTNTVEKPIFHILINGLIDGRLYKFEVSILIPSSFKGSHISTVLWGTYSQDFNSPDLALRDQWQTVFVTAIYRDDLPNMIPSLVTESEYDTHFYTAGWRLTLVESPENTVQQNTIDNDSYFIPTTNEAGITFNDESRRAMPLGYLYNNGGLNNQKGALAGLLAAAYDAKRPIFLPELYQLDHKNDVQKTVPFESIYDLGQFRDFASKYGVEIVEKPQDFQSDDPHGWIFFNGNPDFNTPATMGIDRTNALVPIIRNSNILVNLQKNVFENEEISTVLQLRIENDWQEYATHLRTALGSAEDFIIPYPYIFSKIEKTIKPIPRKIYIVSDEKNLPVPVEEIKSKIYKEFGIELFWKSDFLSADDMSQLGVLNLSLIDFEMAMDAEYFVGLTRSTFSNNVCWEKYCKYRRPVKTHYIYNNSSSFLSLRIDHGIFPDPESAATVPVSFSDYFD</sequence>
<dbReference type="EMBL" id="FTNE01000007">
    <property type="protein sequence ID" value="SIQ61644.1"/>
    <property type="molecule type" value="Genomic_DNA"/>
</dbReference>
<accession>A0A8G2FG63</accession>
<protein>
    <submittedName>
        <fullName evidence="3">Uncharacterized protein</fullName>
    </submittedName>
</protein>
<evidence type="ECO:0000313" key="4">
    <source>
        <dbReference type="Proteomes" id="UP000186308"/>
    </source>
</evidence>
<reference evidence="3 4" key="1">
    <citation type="submission" date="2017-01" db="EMBL/GenBank/DDBJ databases">
        <authorList>
            <person name="Varghese N."/>
            <person name="Submissions S."/>
        </authorList>
    </citation>
    <scope>NUCLEOTIDE SEQUENCE [LARGE SCALE GENOMIC DNA]</scope>
    <source>
        <strain evidence="3 4">ATCC 35905</strain>
    </source>
</reference>
<proteinExistence type="predicted"/>
<organism evidence="3 4">
    <name type="scientific">Acidiphilium rubrum</name>
    <dbReference type="NCBI Taxonomy" id="526"/>
    <lineage>
        <taxon>Bacteria</taxon>
        <taxon>Pseudomonadati</taxon>
        <taxon>Pseudomonadota</taxon>
        <taxon>Alphaproteobacteria</taxon>
        <taxon>Acetobacterales</taxon>
        <taxon>Acidocellaceae</taxon>
        <taxon>Acidiphilium</taxon>
    </lineage>
</organism>
<dbReference type="Proteomes" id="UP000186308">
    <property type="component" value="Unassembled WGS sequence"/>
</dbReference>